<dbReference type="OrthoDB" id="3314392at2"/>
<dbReference type="PANTHER" id="PTHR43652:SF2">
    <property type="entry name" value="BASIC AMINO ACID ANTIPORTER YFCC-RELATED"/>
    <property type="match status" value="1"/>
</dbReference>
<evidence type="ECO:0000256" key="2">
    <source>
        <dbReference type="ARBA" id="ARBA00022475"/>
    </source>
</evidence>
<dbReference type="InterPro" id="IPR018385">
    <property type="entry name" value="C4_dicarb_anaerob_car-like"/>
</dbReference>
<evidence type="ECO:0000313" key="10">
    <source>
        <dbReference type="Proteomes" id="UP000016646"/>
    </source>
</evidence>
<keyword evidence="10" id="KW-1185">Reference proteome</keyword>
<proteinExistence type="predicted"/>
<comment type="subcellular location">
    <subcellularLocation>
        <location evidence="1">Cell membrane</location>
        <topology evidence="1">Multi-pass membrane protein</topology>
    </subcellularLocation>
</comment>
<dbReference type="EMBL" id="AVQI01000079">
    <property type="protein sequence ID" value="ERJ98944.1"/>
    <property type="molecule type" value="Genomic_DNA"/>
</dbReference>
<keyword evidence="3 6" id="KW-0812">Transmembrane</keyword>
<dbReference type="Proteomes" id="UP000016646">
    <property type="component" value="Unassembled WGS sequence"/>
</dbReference>
<dbReference type="EMBL" id="AUZJ01000049">
    <property type="protein sequence ID" value="ERF60100.1"/>
    <property type="molecule type" value="Genomic_DNA"/>
</dbReference>
<evidence type="ECO:0000256" key="5">
    <source>
        <dbReference type="ARBA" id="ARBA00023136"/>
    </source>
</evidence>
<dbReference type="RefSeq" id="WP_021330957.1">
    <property type="nucleotide sequence ID" value="NZ_AUZJ01000049.1"/>
</dbReference>
<dbReference type="Proteomes" id="UP000016412">
    <property type="component" value="Unassembled WGS sequence"/>
</dbReference>
<organism evidence="7 9">
    <name type="scientific">Treponema socranskii subsp. socranskii VPI DR56BR1116 = ATCC 35536</name>
    <dbReference type="NCBI Taxonomy" id="1125725"/>
    <lineage>
        <taxon>Bacteria</taxon>
        <taxon>Pseudomonadati</taxon>
        <taxon>Spirochaetota</taxon>
        <taxon>Spirochaetia</taxon>
        <taxon>Spirochaetales</taxon>
        <taxon>Treponemataceae</taxon>
        <taxon>Treponema</taxon>
    </lineage>
</organism>
<dbReference type="eggNOG" id="COG1288">
    <property type="taxonomic scope" value="Bacteria"/>
</dbReference>
<feature type="transmembrane region" description="Helical" evidence="6">
    <location>
        <begin position="143"/>
        <end position="160"/>
    </location>
</feature>
<accession>U2MB66</accession>
<protein>
    <submittedName>
        <fullName evidence="7">C4-dicarboxylate anaerobic carrier</fullName>
    </submittedName>
</protein>
<dbReference type="PATRIC" id="fig|1125725.3.peg.1943"/>
<feature type="transmembrane region" description="Helical" evidence="6">
    <location>
        <begin position="417"/>
        <end position="435"/>
    </location>
</feature>
<evidence type="ECO:0000256" key="6">
    <source>
        <dbReference type="SAM" id="Phobius"/>
    </source>
</evidence>
<dbReference type="Pfam" id="PF03606">
    <property type="entry name" value="DcuC"/>
    <property type="match status" value="1"/>
</dbReference>
<feature type="transmembrane region" description="Helical" evidence="6">
    <location>
        <begin position="310"/>
        <end position="330"/>
    </location>
</feature>
<feature type="transmembrane region" description="Helical" evidence="6">
    <location>
        <begin position="80"/>
        <end position="106"/>
    </location>
</feature>
<evidence type="ECO:0000256" key="3">
    <source>
        <dbReference type="ARBA" id="ARBA00022692"/>
    </source>
</evidence>
<reference evidence="9 10" key="1">
    <citation type="submission" date="2013-08" db="EMBL/GenBank/DDBJ databases">
        <authorList>
            <person name="Durkin A.S."/>
            <person name="Haft D.R."/>
            <person name="McCorrison J."/>
            <person name="Torralba M."/>
            <person name="Gillis M."/>
            <person name="Haft D.H."/>
            <person name="Methe B."/>
            <person name="Sutton G."/>
            <person name="Nelson K.E."/>
        </authorList>
    </citation>
    <scope>NUCLEOTIDE SEQUENCE [LARGE SCALE GENOMIC DNA]</scope>
    <source>
        <strain evidence="8 10">ATCC 35536</strain>
        <strain evidence="7 9">VPI DR56BR1116</strain>
    </source>
</reference>
<evidence type="ECO:0000313" key="8">
    <source>
        <dbReference type="EMBL" id="ERJ98944.1"/>
    </source>
</evidence>
<sequence length="462" mass="49953">MEAKTKKIVVPHTLAIIVVVMFMASVLTYVIPAGSYDRTKNESGQTIVLPESFHYVDRTPVNPLSIFSHVFTGLNKAKNVIFVLLCAGGGMGVLLSTGMFQGIAGSACRKARGRNKEWLVISLLMTVFALLCIPINLNFFIPFAALGVLVALSLGLDAIVGVSIVMLGGAVGFSCGAMNISNTGTAQQIAELPLFSGMWFRLLSMIPFLLVSILYVLKYAKEIKKTPEKSLIYDVKIDFAFEENDETRFVKRHIPVAVVALIGIGYIIYVSIFGKLSNEIVATTFIYMGFAAGIVYRMPINTICKEFMNGVKSMAATSMMIGFAYVIGVILTKGNVIDTVVHGLAGVLSYVPNILKAPAMFIMHIIINLFITSGSGQAAVSMPIFVPVADLVGISRQTAVLAFNFGDGFCNNILPHAAATMGFVGAIGIPFTKWFKYAIKLFAIWTVVGIVLLMIASLINYM</sequence>
<dbReference type="STRING" id="1125725.HMPREF1325_0417"/>
<feature type="transmembrane region" description="Helical" evidence="6">
    <location>
        <begin position="198"/>
        <end position="217"/>
    </location>
</feature>
<evidence type="ECO:0000256" key="1">
    <source>
        <dbReference type="ARBA" id="ARBA00004651"/>
    </source>
</evidence>
<feature type="transmembrane region" description="Helical" evidence="6">
    <location>
        <begin position="280"/>
        <end position="298"/>
    </location>
</feature>
<feature type="transmembrane region" description="Helical" evidence="6">
    <location>
        <begin position="442"/>
        <end position="461"/>
    </location>
</feature>
<keyword evidence="2" id="KW-1003">Cell membrane</keyword>
<feature type="transmembrane region" description="Helical" evidence="6">
    <location>
        <begin position="254"/>
        <end position="274"/>
    </location>
</feature>
<evidence type="ECO:0000313" key="9">
    <source>
        <dbReference type="Proteomes" id="UP000016412"/>
    </source>
</evidence>
<keyword evidence="5 6" id="KW-0472">Membrane</keyword>
<evidence type="ECO:0000313" key="7">
    <source>
        <dbReference type="EMBL" id="ERF60100.1"/>
    </source>
</evidence>
<dbReference type="AlphaFoldDB" id="U2MB66"/>
<dbReference type="InterPro" id="IPR051679">
    <property type="entry name" value="DASS-Related_Transporters"/>
</dbReference>
<comment type="caution">
    <text evidence="7">The sequence shown here is derived from an EMBL/GenBank/DDBJ whole genome shotgun (WGS) entry which is preliminary data.</text>
</comment>
<feature type="transmembrane region" description="Helical" evidence="6">
    <location>
        <begin position="118"/>
        <end position="137"/>
    </location>
</feature>
<dbReference type="PANTHER" id="PTHR43652">
    <property type="entry name" value="BASIC AMINO ACID ANTIPORTER YFCC-RELATED"/>
    <property type="match status" value="1"/>
</dbReference>
<feature type="transmembrane region" description="Helical" evidence="6">
    <location>
        <begin position="12"/>
        <end position="31"/>
    </location>
</feature>
<evidence type="ECO:0000256" key="4">
    <source>
        <dbReference type="ARBA" id="ARBA00022989"/>
    </source>
</evidence>
<keyword evidence="4 6" id="KW-1133">Transmembrane helix</keyword>
<name>U2MB66_TRESO</name>
<gene>
    <name evidence="8" type="ORF">HMPREF0860_1853</name>
    <name evidence="7" type="ORF">HMPREF1325_0417</name>
</gene>
<dbReference type="GO" id="GO:0005886">
    <property type="term" value="C:plasma membrane"/>
    <property type="evidence" value="ECO:0007669"/>
    <property type="project" value="UniProtKB-SubCell"/>
</dbReference>